<dbReference type="EMBL" id="PIPW01000001">
    <property type="protein sequence ID" value="RUO53875.1"/>
    <property type="molecule type" value="Genomic_DNA"/>
</dbReference>
<dbReference type="PANTHER" id="PTHR10869">
    <property type="entry name" value="PROLYL 4-HYDROXYLASE ALPHA SUBUNIT"/>
    <property type="match status" value="1"/>
</dbReference>
<keyword evidence="9" id="KW-1185">Reference proteome</keyword>
<keyword evidence="2" id="KW-0479">Metal-binding</keyword>
<keyword evidence="6" id="KW-0408">Iron</keyword>
<dbReference type="InterPro" id="IPR006620">
    <property type="entry name" value="Pro_4_hyd_alph"/>
</dbReference>
<dbReference type="GO" id="GO:0005506">
    <property type="term" value="F:iron ion binding"/>
    <property type="evidence" value="ECO:0007669"/>
    <property type="project" value="InterPro"/>
</dbReference>
<proteinExistence type="predicted"/>
<comment type="caution">
    <text evidence="8">The sequence shown here is derived from an EMBL/GenBank/DDBJ whole genome shotgun (WGS) entry which is preliminary data.</text>
</comment>
<dbReference type="InterPro" id="IPR044862">
    <property type="entry name" value="Pro_4_hyd_alph_FE2OG_OXY"/>
</dbReference>
<dbReference type="GO" id="GO:0004656">
    <property type="term" value="F:procollagen-proline 4-dioxygenase activity"/>
    <property type="evidence" value="ECO:0007669"/>
    <property type="project" value="TreeGrafter"/>
</dbReference>
<dbReference type="InterPro" id="IPR045054">
    <property type="entry name" value="P4HA-like"/>
</dbReference>
<dbReference type="GO" id="GO:0031418">
    <property type="term" value="F:L-ascorbic acid binding"/>
    <property type="evidence" value="ECO:0007669"/>
    <property type="project" value="UniProtKB-KW"/>
</dbReference>
<dbReference type="AlphaFoldDB" id="A0A432XYN7"/>
<evidence type="ECO:0000313" key="9">
    <source>
        <dbReference type="Proteomes" id="UP000287198"/>
    </source>
</evidence>
<protein>
    <submittedName>
        <fullName evidence="8">2OG-Fe(II) oxygenase</fullName>
    </submittedName>
</protein>
<reference evidence="9" key="1">
    <citation type="journal article" date="2018" name="Front. Microbiol.">
        <title>Genome-Based Analysis Reveals the Taxonomy and Diversity of the Family Idiomarinaceae.</title>
        <authorList>
            <person name="Liu Y."/>
            <person name="Lai Q."/>
            <person name="Shao Z."/>
        </authorList>
    </citation>
    <scope>NUCLEOTIDE SEQUENCE [LARGE SCALE GENOMIC DNA]</scope>
    <source>
        <strain evidence="9">BH195</strain>
    </source>
</reference>
<name>A0A432XYN7_9GAMM</name>
<dbReference type="PANTHER" id="PTHR10869:SF246">
    <property type="entry name" value="TRANSMEMBRANE PROLYL 4-HYDROXYLASE"/>
    <property type="match status" value="1"/>
</dbReference>
<organism evidence="8 9">
    <name type="scientific">Pseudidiomarina halophila</name>
    <dbReference type="NCBI Taxonomy" id="1449799"/>
    <lineage>
        <taxon>Bacteria</taxon>
        <taxon>Pseudomonadati</taxon>
        <taxon>Pseudomonadota</taxon>
        <taxon>Gammaproteobacteria</taxon>
        <taxon>Alteromonadales</taxon>
        <taxon>Idiomarinaceae</taxon>
        <taxon>Pseudidiomarina</taxon>
    </lineage>
</organism>
<accession>A0A432XYN7</accession>
<gene>
    <name evidence="8" type="ORF">CWI69_00070</name>
</gene>
<dbReference type="Pfam" id="PF13640">
    <property type="entry name" value="2OG-FeII_Oxy_3"/>
    <property type="match status" value="1"/>
</dbReference>
<evidence type="ECO:0000259" key="7">
    <source>
        <dbReference type="PROSITE" id="PS51471"/>
    </source>
</evidence>
<keyword evidence="5" id="KW-0560">Oxidoreductase</keyword>
<evidence type="ECO:0000256" key="1">
    <source>
        <dbReference type="ARBA" id="ARBA00001961"/>
    </source>
</evidence>
<dbReference type="SMART" id="SM00702">
    <property type="entry name" value="P4Hc"/>
    <property type="match status" value="1"/>
</dbReference>
<evidence type="ECO:0000256" key="5">
    <source>
        <dbReference type="ARBA" id="ARBA00023002"/>
    </source>
</evidence>
<comment type="cofactor">
    <cofactor evidence="1">
        <name>L-ascorbate</name>
        <dbReference type="ChEBI" id="CHEBI:38290"/>
    </cofactor>
</comment>
<feature type="domain" description="Fe2OG dioxygenase" evidence="7">
    <location>
        <begin position="88"/>
        <end position="198"/>
    </location>
</feature>
<dbReference type="PROSITE" id="PS51471">
    <property type="entry name" value="FE2OG_OXY"/>
    <property type="match status" value="1"/>
</dbReference>
<dbReference type="OrthoDB" id="269774at2"/>
<evidence type="ECO:0000256" key="2">
    <source>
        <dbReference type="ARBA" id="ARBA00022723"/>
    </source>
</evidence>
<sequence>MMSELRKYVLSQDPLVYIIDDFFTASEAQQLINAAQEQMQRAKVSSDAEGVYSHARTNQLAWISHKHSMVVTDLGSRIAQQVGLPLRNAESFQVIHYDQSQEYRSHFDAYNMDTERGKRCTARGGQRLFTALGYINAPEGGGSTYFSKLDINVAPKPGRLLVFENVVRGTTDVHPKSLHAGMPVVKGEKWAFNLWFHEREFK</sequence>
<dbReference type="InterPro" id="IPR005123">
    <property type="entry name" value="Oxoglu/Fe-dep_dioxygenase_dom"/>
</dbReference>
<evidence type="ECO:0000256" key="3">
    <source>
        <dbReference type="ARBA" id="ARBA00022896"/>
    </source>
</evidence>
<evidence type="ECO:0000313" key="8">
    <source>
        <dbReference type="EMBL" id="RUO53875.1"/>
    </source>
</evidence>
<dbReference type="Proteomes" id="UP000287198">
    <property type="component" value="Unassembled WGS sequence"/>
</dbReference>
<evidence type="ECO:0000256" key="6">
    <source>
        <dbReference type="ARBA" id="ARBA00023004"/>
    </source>
</evidence>
<dbReference type="Gene3D" id="2.60.120.620">
    <property type="entry name" value="q2cbj1_9rhob like domain"/>
    <property type="match status" value="1"/>
</dbReference>
<keyword evidence="3" id="KW-0847">Vitamin C</keyword>
<evidence type="ECO:0000256" key="4">
    <source>
        <dbReference type="ARBA" id="ARBA00022964"/>
    </source>
</evidence>
<keyword evidence="4" id="KW-0223">Dioxygenase</keyword>
<dbReference type="RefSeq" id="WP_126760791.1">
    <property type="nucleotide sequence ID" value="NZ_JBHLTZ010000004.1"/>
</dbReference>